<feature type="transmembrane region" description="Helical" evidence="6">
    <location>
        <begin position="12"/>
        <end position="33"/>
    </location>
</feature>
<protein>
    <submittedName>
        <fullName evidence="7">MFS transporter</fullName>
    </submittedName>
</protein>
<dbReference type="InterPro" id="IPR011701">
    <property type="entry name" value="MFS"/>
</dbReference>
<evidence type="ECO:0000256" key="5">
    <source>
        <dbReference type="ARBA" id="ARBA00023136"/>
    </source>
</evidence>
<feature type="transmembrane region" description="Helical" evidence="6">
    <location>
        <begin position="162"/>
        <end position="182"/>
    </location>
</feature>
<dbReference type="PANTHER" id="PTHR23513:SF6">
    <property type="entry name" value="MAJOR FACILITATOR SUPERFAMILY ASSOCIATED DOMAIN-CONTAINING PROTEIN"/>
    <property type="match status" value="1"/>
</dbReference>
<dbReference type="EMBL" id="JBEZFP010000056">
    <property type="protein sequence ID" value="MEU8136115.1"/>
    <property type="molecule type" value="Genomic_DNA"/>
</dbReference>
<dbReference type="Proteomes" id="UP001551482">
    <property type="component" value="Unassembled WGS sequence"/>
</dbReference>
<keyword evidence="8" id="KW-1185">Reference proteome</keyword>
<feature type="transmembrane region" description="Helical" evidence="6">
    <location>
        <begin position="363"/>
        <end position="388"/>
    </location>
</feature>
<keyword evidence="5 6" id="KW-0472">Membrane</keyword>
<sequence>MQSGSPWRIPGFRPLFAANATSHLATDIAYVAIPLVAVTSLDAGTAQVGLLGALGAVAFVAFGLPAGVWIDRLPHHRVLVAADVARTLLLLSVPVAWWADVLTFTQLCVVVLLNGTATVFFNVGAQSMLPGIACHGNLLRANTLIYGLMATGLIAGRAAGGGLVQLLGPAAAVGGAGVAYLVSAHQLALLPRVRAATVPATAPQCEPQTEAHTPATHLRRDELVAGFRHVFGHRELRPLATTVALTNLGAQMINTLLPVLFTRGLGLPAAALGLMWALSGVGNLLGAYLARPVAAAFGFGPTLGLTGLWLAPWALLIPLIDSGPWLCVAALGWLLATTKMGFDNVLGISLRQVRTPTALQGRMNATVHIVFTGAMAIGSAAAGLIARFADLRTALWTAGIVLATAFVPVALSPIRKLPAFPAPLPQ</sequence>
<proteinExistence type="predicted"/>
<evidence type="ECO:0000256" key="1">
    <source>
        <dbReference type="ARBA" id="ARBA00004651"/>
    </source>
</evidence>
<dbReference type="SUPFAM" id="SSF103473">
    <property type="entry name" value="MFS general substrate transporter"/>
    <property type="match status" value="1"/>
</dbReference>
<keyword evidence="4 6" id="KW-1133">Transmembrane helix</keyword>
<feature type="transmembrane region" description="Helical" evidence="6">
    <location>
        <begin position="394"/>
        <end position="411"/>
    </location>
</feature>
<keyword evidence="2" id="KW-1003">Cell membrane</keyword>
<feature type="transmembrane region" description="Helical" evidence="6">
    <location>
        <begin position="323"/>
        <end position="342"/>
    </location>
</feature>
<feature type="transmembrane region" description="Helical" evidence="6">
    <location>
        <begin position="267"/>
        <end position="289"/>
    </location>
</feature>
<evidence type="ECO:0000256" key="4">
    <source>
        <dbReference type="ARBA" id="ARBA00022989"/>
    </source>
</evidence>
<dbReference type="InterPro" id="IPR036259">
    <property type="entry name" value="MFS_trans_sf"/>
</dbReference>
<dbReference type="Gene3D" id="1.20.1250.20">
    <property type="entry name" value="MFS general substrate transporter like domains"/>
    <property type="match status" value="1"/>
</dbReference>
<evidence type="ECO:0000256" key="2">
    <source>
        <dbReference type="ARBA" id="ARBA00022475"/>
    </source>
</evidence>
<evidence type="ECO:0000256" key="3">
    <source>
        <dbReference type="ARBA" id="ARBA00022692"/>
    </source>
</evidence>
<comment type="subcellular location">
    <subcellularLocation>
        <location evidence="1">Cell membrane</location>
        <topology evidence="1">Multi-pass membrane protein</topology>
    </subcellularLocation>
</comment>
<feature type="transmembrane region" description="Helical" evidence="6">
    <location>
        <begin position="104"/>
        <end position="125"/>
    </location>
</feature>
<comment type="caution">
    <text evidence="7">The sequence shown here is derived from an EMBL/GenBank/DDBJ whole genome shotgun (WGS) entry which is preliminary data.</text>
</comment>
<dbReference type="RefSeq" id="WP_358356382.1">
    <property type="nucleotide sequence ID" value="NZ_JBEZFP010000056.1"/>
</dbReference>
<organism evidence="7 8">
    <name type="scientific">Streptodolium elevatio</name>
    <dbReference type="NCBI Taxonomy" id="3157996"/>
    <lineage>
        <taxon>Bacteria</taxon>
        <taxon>Bacillati</taxon>
        <taxon>Actinomycetota</taxon>
        <taxon>Actinomycetes</taxon>
        <taxon>Kitasatosporales</taxon>
        <taxon>Streptomycetaceae</taxon>
        <taxon>Streptodolium</taxon>
    </lineage>
</organism>
<gene>
    <name evidence="7" type="ORF">AB0C36_21700</name>
</gene>
<feature type="transmembrane region" description="Helical" evidence="6">
    <location>
        <begin position="296"/>
        <end position="317"/>
    </location>
</feature>
<dbReference type="PANTHER" id="PTHR23513">
    <property type="entry name" value="INTEGRAL MEMBRANE EFFLUX PROTEIN-RELATED"/>
    <property type="match status" value="1"/>
</dbReference>
<evidence type="ECO:0000313" key="7">
    <source>
        <dbReference type="EMBL" id="MEU8136115.1"/>
    </source>
</evidence>
<reference evidence="7 8" key="1">
    <citation type="submission" date="2024-06" db="EMBL/GenBank/DDBJ databases">
        <title>The Natural Products Discovery Center: Release of the First 8490 Sequenced Strains for Exploring Actinobacteria Biosynthetic Diversity.</title>
        <authorList>
            <person name="Kalkreuter E."/>
            <person name="Kautsar S.A."/>
            <person name="Yang D."/>
            <person name="Bader C.D."/>
            <person name="Teijaro C.N."/>
            <person name="Fluegel L."/>
            <person name="Davis C.M."/>
            <person name="Simpson J.R."/>
            <person name="Lauterbach L."/>
            <person name="Steele A.D."/>
            <person name="Gui C."/>
            <person name="Meng S."/>
            <person name="Li G."/>
            <person name="Viehrig K."/>
            <person name="Ye F."/>
            <person name="Su P."/>
            <person name="Kiefer A.F."/>
            <person name="Nichols A."/>
            <person name="Cepeda A.J."/>
            <person name="Yan W."/>
            <person name="Fan B."/>
            <person name="Jiang Y."/>
            <person name="Adhikari A."/>
            <person name="Zheng C.-J."/>
            <person name="Schuster L."/>
            <person name="Cowan T.M."/>
            <person name="Smanski M.J."/>
            <person name="Chevrette M.G."/>
            <person name="De Carvalho L.P.S."/>
            <person name="Shen B."/>
        </authorList>
    </citation>
    <scope>NUCLEOTIDE SEQUENCE [LARGE SCALE GENOMIC DNA]</scope>
    <source>
        <strain evidence="7 8">NPDC048946</strain>
    </source>
</reference>
<dbReference type="Pfam" id="PF07690">
    <property type="entry name" value="MFS_1"/>
    <property type="match status" value="1"/>
</dbReference>
<feature type="transmembrane region" description="Helical" evidence="6">
    <location>
        <begin position="137"/>
        <end position="156"/>
    </location>
</feature>
<keyword evidence="3 6" id="KW-0812">Transmembrane</keyword>
<name>A0ABV3DK43_9ACTN</name>
<evidence type="ECO:0000256" key="6">
    <source>
        <dbReference type="SAM" id="Phobius"/>
    </source>
</evidence>
<dbReference type="CDD" id="cd06173">
    <property type="entry name" value="MFS_MefA_like"/>
    <property type="match status" value="1"/>
</dbReference>
<evidence type="ECO:0000313" key="8">
    <source>
        <dbReference type="Proteomes" id="UP001551482"/>
    </source>
</evidence>
<feature type="transmembrane region" description="Helical" evidence="6">
    <location>
        <begin position="45"/>
        <end position="66"/>
    </location>
</feature>
<accession>A0ABV3DK43</accession>